<sequence length="76" mass="8510">MGLGAKGATVGHVRILPAVSPYGTCQCRVHVCHRRRRLATDDRLTGLGVGPYNDALNNLFTERDALRHDILYFCNW</sequence>
<protein>
    <submittedName>
        <fullName evidence="1">Uncharacterized protein</fullName>
    </submittedName>
</protein>
<dbReference type="EMBL" id="MSYM01000007">
    <property type="protein sequence ID" value="OLP07847.1"/>
    <property type="molecule type" value="Genomic_DNA"/>
</dbReference>
<name>A0A1Q8YIP2_9BURK</name>
<accession>A0A1Q8YIP2</accession>
<dbReference type="Proteomes" id="UP000185911">
    <property type="component" value="Unassembled WGS sequence"/>
</dbReference>
<gene>
    <name evidence="1" type="ORF">BLL52_0944</name>
</gene>
<proteinExistence type="predicted"/>
<reference evidence="1 2" key="1">
    <citation type="submission" date="2017-01" db="EMBL/GenBank/DDBJ databases">
        <title>Genome sequence of Rhodoferax antarcticus ANT.BR, a psychrophilic purple nonsulfur bacterium from an Antarctic microbial mat.</title>
        <authorList>
            <person name="Baker J."/>
            <person name="Riester C."/>
            <person name="Skinner B."/>
            <person name="Newell A."/>
            <person name="Swingley W."/>
            <person name="Madigan M."/>
            <person name="Jung D."/>
            <person name="Asao M."/>
            <person name="Chen M."/>
            <person name="Loughlin P."/>
            <person name="Pan H."/>
            <person name="Lin S."/>
            <person name="Li N."/>
            <person name="Shaw J."/>
            <person name="Prado M."/>
            <person name="Sherman C."/>
            <person name="Li X."/>
            <person name="Tang J."/>
            <person name="Blankenship R."/>
            <person name="Zhao T."/>
            <person name="Touchman J."/>
            <person name="Sattley M."/>
        </authorList>
    </citation>
    <scope>NUCLEOTIDE SEQUENCE [LARGE SCALE GENOMIC DNA]</scope>
    <source>
        <strain evidence="1 2">ANT.BR</strain>
    </source>
</reference>
<evidence type="ECO:0000313" key="2">
    <source>
        <dbReference type="Proteomes" id="UP000185911"/>
    </source>
</evidence>
<evidence type="ECO:0000313" key="1">
    <source>
        <dbReference type="EMBL" id="OLP07847.1"/>
    </source>
</evidence>
<comment type="caution">
    <text evidence="1">The sequence shown here is derived from an EMBL/GenBank/DDBJ whole genome shotgun (WGS) entry which is preliminary data.</text>
</comment>
<dbReference type="AlphaFoldDB" id="A0A1Q8YIP2"/>
<organism evidence="1 2">
    <name type="scientific">Rhodoferax antarcticus ANT.BR</name>
    <dbReference type="NCBI Taxonomy" id="1111071"/>
    <lineage>
        <taxon>Bacteria</taxon>
        <taxon>Pseudomonadati</taxon>
        <taxon>Pseudomonadota</taxon>
        <taxon>Betaproteobacteria</taxon>
        <taxon>Burkholderiales</taxon>
        <taxon>Comamonadaceae</taxon>
        <taxon>Rhodoferax</taxon>
    </lineage>
</organism>
<keyword evidence="2" id="KW-1185">Reference proteome</keyword>